<dbReference type="RefSeq" id="WP_173039625.1">
    <property type="nucleotide sequence ID" value="NZ_AP022870.1"/>
</dbReference>
<proteinExistence type="predicted"/>
<reference evidence="1 2" key="2">
    <citation type="submission" date="2020-03" db="EMBL/GenBank/DDBJ databases">
        <authorList>
            <person name="Ichikawa N."/>
            <person name="Kimura A."/>
            <person name="Kitahashi Y."/>
            <person name="Uohara A."/>
        </authorList>
    </citation>
    <scope>NUCLEOTIDE SEQUENCE [LARGE SCALE GENOMIC DNA]</scope>
    <source>
        <strain evidence="1 2">NBRC 107702</strain>
    </source>
</reference>
<dbReference type="Proteomes" id="UP000502508">
    <property type="component" value="Chromosome"/>
</dbReference>
<dbReference type="EMBL" id="AP022870">
    <property type="protein sequence ID" value="BCB79609.1"/>
    <property type="molecule type" value="Genomic_DNA"/>
</dbReference>
<evidence type="ECO:0000313" key="1">
    <source>
        <dbReference type="EMBL" id="BCB79609.1"/>
    </source>
</evidence>
<evidence type="ECO:0000313" key="2">
    <source>
        <dbReference type="Proteomes" id="UP000502508"/>
    </source>
</evidence>
<gene>
    <name evidence="1" type="ORF">Pflav_060190</name>
</gene>
<sequence>MSEEGGTRVRFGDFPDWYRPLFDVTDPEVAFDLASKHLRRKRLRGGPRRVHTALAEAWFEIAAAAAGSAQVHWRISAEHSEHGFAEDARSWMYRAIAAEYPLRAGGVGVDPSTFAITLDERGVLLGQDFSVQVVSTDPETAKVALAAAGKRFMLVTADGREYSTEDELWQRVKADDSWRTYSPNNVSDPQDHPAGPRIYCDCKDGVMPLMAATMIRILVQQLRAAGIDQAQIRPTAD</sequence>
<protein>
    <submittedName>
        <fullName evidence="1">Uncharacterized protein</fullName>
    </submittedName>
</protein>
<organism evidence="1 2">
    <name type="scientific">Phytohabitans flavus</name>
    <dbReference type="NCBI Taxonomy" id="1076124"/>
    <lineage>
        <taxon>Bacteria</taxon>
        <taxon>Bacillati</taxon>
        <taxon>Actinomycetota</taxon>
        <taxon>Actinomycetes</taxon>
        <taxon>Micromonosporales</taxon>
        <taxon>Micromonosporaceae</taxon>
    </lineage>
</organism>
<dbReference type="KEGG" id="pfla:Pflav_060190"/>
<keyword evidence="2" id="KW-1185">Reference proteome</keyword>
<accession>A0A6F8Y0P4</accession>
<name>A0A6F8Y0P4_9ACTN</name>
<dbReference type="AlphaFoldDB" id="A0A6F8Y0P4"/>
<reference evidence="1 2" key="1">
    <citation type="submission" date="2020-03" db="EMBL/GenBank/DDBJ databases">
        <title>Whole genome shotgun sequence of Phytohabitans flavus NBRC 107702.</title>
        <authorList>
            <person name="Komaki H."/>
            <person name="Tamura T."/>
        </authorList>
    </citation>
    <scope>NUCLEOTIDE SEQUENCE [LARGE SCALE GENOMIC DNA]</scope>
    <source>
        <strain evidence="1 2">NBRC 107702</strain>
    </source>
</reference>